<dbReference type="AlphaFoldDB" id="A0A9N9ENH1"/>
<proteinExistence type="predicted"/>
<comment type="caution">
    <text evidence="1">The sequence shown here is derived from an EMBL/GenBank/DDBJ whole genome shotgun (WGS) entry which is preliminary data.</text>
</comment>
<evidence type="ECO:0000313" key="1">
    <source>
        <dbReference type="EMBL" id="CAG8686578.1"/>
    </source>
</evidence>
<dbReference type="Proteomes" id="UP000789831">
    <property type="component" value="Unassembled WGS sequence"/>
</dbReference>
<accession>A0A9N9ENH1</accession>
<sequence length="104" mass="11494">IDIAETQNFKIVFLPFTYTSGYPTPDQQQFPNFVGSPIQQRSQNHIFTAGGALFPMNDRFNLVDAPADPAFNPTGPAFNYTVSDRFSSINNGSALVKMTDKRAT</sequence>
<keyword evidence="2" id="KW-1185">Reference proteome</keyword>
<protein>
    <submittedName>
        <fullName evidence="1">1363_t:CDS:1</fullName>
    </submittedName>
</protein>
<dbReference type="EMBL" id="CAJVPL010012403">
    <property type="protein sequence ID" value="CAG8686578.1"/>
    <property type="molecule type" value="Genomic_DNA"/>
</dbReference>
<name>A0A9N9ENH1_9GLOM</name>
<gene>
    <name evidence="1" type="ORF">AGERDE_LOCUS12919</name>
</gene>
<feature type="non-terminal residue" evidence="1">
    <location>
        <position position="1"/>
    </location>
</feature>
<reference evidence="1" key="1">
    <citation type="submission" date="2021-06" db="EMBL/GenBank/DDBJ databases">
        <authorList>
            <person name="Kallberg Y."/>
            <person name="Tangrot J."/>
            <person name="Rosling A."/>
        </authorList>
    </citation>
    <scope>NUCLEOTIDE SEQUENCE</scope>
    <source>
        <strain evidence="1">MT106</strain>
    </source>
</reference>
<feature type="non-terminal residue" evidence="1">
    <location>
        <position position="104"/>
    </location>
</feature>
<evidence type="ECO:0000313" key="2">
    <source>
        <dbReference type="Proteomes" id="UP000789831"/>
    </source>
</evidence>
<organism evidence="1 2">
    <name type="scientific">Ambispora gerdemannii</name>
    <dbReference type="NCBI Taxonomy" id="144530"/>
    <lineage>
        <taxon>Eukaryota</taxon>
        <taxon>Fungi</taxon>
        <taxon>Fungi incertae sedis</taxon>
        <taxon>Mucoromycota</taxon>
        <taxon>Glomeromycotina</taxon>
        <taxon>Glomeromycetes</taxon>
        <taxon>Archaeosporales</taxon>
        <taxon>Ambisporaceae</taxon>
        <taxon>Ambispora</taxon>
    </lineage>
</organism>